<dbReference type="Pfam" id="PF13584">
    <property type="entry name" value="BatD"/>
    <property type="match status" value="2"/>
</dbReference>
<keyword evidence="1" id="KW-0812">Transmembrane</keyword>
<protein>
    <submittedName>
        <fullName evidence="2">Oxygen tolerance</fullName>
    </submittedName>
</protein>
<accession>A0A1I0IKL6</accession>
<dbReference type="RefSeq" id="WP_139178209.1">
    <property type="nucleotide sequence ID" value="NZ_FOHT01000032.1"/>
</dbReference>
<dbReference type="Proteomes" id="UP000181981">
    <property type="component" value="Unassembled WGS sequence"/>
</dbReference>
<dbReference type="PANTHER" id="PTHR40940">
    <property type="entry name" value="PROTEIN BATD-RELATED"/>
    <property type="match status" value="1"/>
</dbReference>
<sequence length="620" mass="70195">MNKNNNFVGFDTMMKKLIIYIFLFCAAVAARAEQTRFTMSAPSAVEMRQQFRLSFQINDRGTNLQLPPGLSDNFQILMGPSTSQSTSIQTINGKTTSEVTFSYTYILRAKTEGTFEIRPGSIEVNGKVFESNKLSIQVVKAQAQPRQSQGGATQPQQGASQNVELDKDNLFVRVDLSKRNVYRGEQIIATVKLYVNPNVPVHGFDEVNLPTYEGFYTQDIDIPQQINFTREVYNDKIYQVGTLKKTILFPQQNGRLTIEPFSMALLIRERVKARSFFDDFFDNYRTVRARVTSDAVSVNVKDLPTEPANFMGGVGNFNVSSEISSTNVTTNDAVTLTMKISGNGNIRLVRSPELELPSDFEVYDPRATDNVQANDNGVSGNKTIEYLFQPRFEGDYEIPPIRFAYFNPATGKYETKSTQAYKLHVEKGTEEQSTTVISSRRKEDLQLIGQDIRFIKSGKPMLQVKGHTFYGSTIFYLIYLISALLFVVLYFVYRKKARENANIALVRNKKANRVAVKRLKAAAGYMKHNNNEAFHEAILKAFWGYLSDKLGIPVADLNRENAVAKLQDRNVAEEVIKDFEEVVDQCEFARYAPAGGSEARHDLYKKAETTMSRFEKQIKR</sequence>
<evidence type="ECO:0000313" key="2">
    <source>
        <dbReference type="EMBL" id="SET96821.1"/>
    </source>
</evidence>
<reference evidence="2 3" key="1">
    <citation type="submission" date="2016-10" db="EMBL/GenBank/DDBJ databases">
        <authorList>
            <person name="de Groot N.N."/>
        </authorList>
    </citation>
    <scope>NUCLEOTIDE SEQUENCE [LARGE SCALE GENOMIC DNA]</scope>
    <source>
        <strain evidence="2 3">DSM 25947</strain>
    </source>
</reference>
<proteinExistence type="predicted"/>
<dbReference type="AlphaFoldDB" id="A0A1I0IKL6"/>
<evidence type="ECO:0000313" key="3">
    <source>
        <dbReference type="Proteomes" id="UP000181981"/>
    </source>
</evidence>
<dbReference type="EMBL" id="FOHT01000032">
    <property type="protein sequence ID" value="SET96821.1"/>
    <property type="molecule type" value="Genomic_DNA"/>
</dbReference>
<name>A0A1I0IKL6_9BACT</name>
<keyword evidence="1" id="KW-1133">Transmembrane helix</keyword>
<dbReference type="InterPro" id="IPR025738">
    <property type="entry name" value="BatD"/>
</dbReference>
<feature type="transmembrane region" description="Helical" evidence="1">
    <location>
        <begin position="469"/>
        <end position="493"/>
    </location>
</feature>
<evidence type="ECO:0000256" key="1">
    <source>
        <dbReference type="SAM" id="Phobius"/>
    </source>
</evidence>
<dbReference type="OrthoDB" id="2079210at2"/>
<dbReference type="PANTHER" id="PTHR40940:SF2">
    <property type="entry name" value="BATD"/>
    <property type="match status" value="1"/>
</dbReference>
<keyword evidence="1" id="KW-0472">Membrane</keyword>
<organism evidence="2 3">
    <name type="scientific">Draconibacterium orientale</name>
    <dbReference type="NCBI Taxonomy" id="1168034"/>
    <lineage>
        <taxon>Bacteria</taxon>
        <taxon>Pseudomonadati</taxon>
        <taxon>Bacteroidota</taxon>
        <taxon>Bacteroidia</taxon>
        <taxon>Marinilabiliales</taxon>
        <taxon>Prolixibacteraceae</taxon>
        <taxon>Draconibacterium</taxon>
    </lineage>
</organism>
<gene>
    <name evidence="2" type="ORF">SAMN05444285_13239</name>
</gene>